<dbReference type="PRINTS" id="PR00412">
    <property type="entry name" value="EPOXHYDRLASE"/>
</dbReference>
<dbReference type="AlphaFoldDB" id="A0A8K0SWA8"/>
<evidence type="ECO:0000256" key="1">
    <source>
        <dbReference type="ARBA" id="ARBA00022801"/>
    </source>
</evidence>
<keyword evidence="1 4" id="KW-0378">Hydrolase</keyword>
<evidence type="ECO:0000313" key="5">
    <source>
        <dbReference type="Proteomes" id="UP000813444"/>
    </source>
</evidence>
<evidence type="ECO:0000259" key="3">
    <source>
        <dbReference type="Pfam" id="PF00561"/>
    </source>
</evidence>
<gene>
    <name evidence="4" type="ORF">B0I35DRAFT_476073</name>
</gene>
<dbReference type="InterPro" id="IPR000073">
    <property type="entry name" value="AB_hydrolase_1"/>
</dbReference>
<dbReference type="Pfam" id="PF00561">
    <property type="entry name" value="Abhydrolase_1"/>
    <property type="match status" value="1"/>
</dbReference>
<organism evidence="4 5">
    <name type="scientific">Stachybotrys elegans</name>
    <dbReference type="NCBI Taxonomy" id="80388"/>
    <lineage>
        <taxon>Eukaryota</taxon>
        <taxon>Fungi</taxon>
        <taxon>Dikarya</taxon>
        <taxon>Ascomycota</taxon>
        <taxon>Pezizomycotina</taxon>
        <taxon>Sordariomycetes</taxon>
        <taxon>Hypocreomycetidae</taxon>
        <taxon>Hypocreales</taxon>
        <taxon>Stachybotryaceae</taxon>
        <taxon>Stachybotrys</taxon>
    </lineage>
</organism>
<proteinExistence type="inferred from homology"/>
<reference evidence="4" key="1">
    <citation type="journal article" date="2021" name="Nat. Commun.">
        <title>Genetic determinants of endophytism in the Arabidopsis root mycobiome.</title>
        <authorList>
            <person name="Mesny F."/>
            <person name="Miyauchi S."/>
            <person name="Thiergart T."/>
            <person name="Pickel B."/>
            <person name="Atanasova L."/>
            <person name="Karlsson M."/>
            <person name="Huettel B."/>
            <person name="Barry K.W."/>
            <person name="Haridas S."/>
            <person name="Chen C."/>
            <person name="Bauer D."/>
            <person name="Andreopoulos W."/>
            <person name="Pangilinan J."/>
            <person name="LaButti K."/>
            <person name="Riley R."/>
            <person name="Lipzen A."/>
            <person name="Clum A."/>
            <person name="Drula E."/>
            <person name="Henrissat B."/>
            <person name="Kohler A."/>
            <person name="Grigoriev I.V."/>
            <person name="Martin F.M."/>
            <person name="Hacquard S."/>
        </authorList>
    </citation>
    <scope>NUCLEOTIDE SEQUENCE</scope>
    <source>
        <strain evidence="4">MPI-CAGE-CH-0235</strain>
    </source>
</reference>
<sequence length="329" mass="36931">MGLSNLKKKNLKVTRGFTYNYYTSPAQDDKPTLILFHGWPDLAKTWADFINNHLVPNGYGVVAVDNLGFGETSRPTNLDAYAWNLMSQDLVEILDKEKLETVISVGHDWGSVVCQRLYNFFPSRVTAVILINVSYIPPTGDFDLEAVNKATKEAHGYGIYEYWDFNNADDGHVIMNKYPESVYTVEHGHPDTWIVNFCSPGGMRNYLSQGLTQPTMPYATAEHKADFMENFRQHGFESSLCYYKAYSFGIQNAADNLIPAQDKIIKVPVLFWGGRGDVVCRADAIKASIEGGYLPDVKEIVRDGGHYAFLEQPDVFGQDVVGWLKALGK</sequence>
<dbReference type="Proteomes" id="UP000813444">
    <property type="component" value="Unassembled WGS sequence"/>
</dbReference>
<accession>A0A8K0SWA8</accession>
<dbReference type="InterPro" id="IPR029058">
    <property type="entry name" value="AB_hydrolase_fold"/>
</dbReference>
<dbReference type="InterPro" id="IPR000639">
    <property type="entry name" value="Epox_hydrolase-like"/>
</dbReference>
<dbReference type="GO" id="GO:0016787">
    <property type="term" value="F:hydrolase activity"/>
    <property type="evidence" value="ECO:0007669"/>
    <property type="project" value="UniProtKB-KW"/>
</dbReference>
<dbReference type="EMBL" id="JAGPNK010000003">
    <property type="protein sequence ID" value="KAH7324863.1"/>
    <property type="molecule type" value="Genomic_DNA"/>
</dbReference>
<comment type="caution">
    <text evidence="4">The sequence shown here is derived from an EMBL/GenBank/DDBJ whole genome shotgun (WGS) entry which is preliminary data.</text>
</comment>
<protein>
    <submittedName>
        <fullName evidence="4">Alpha/Beta hydrolase protein</fullName>
    </submittedName>
</protein>
<name>A0A8K0SWA8_9HYPO</name>
<comment type="similarity">
    <text evidence="2">Belongs to the AB hydrolase superfamily. Epoxide hydrolase family.</text>
</comment>
<keyword evidence="5" id="KW-1185">Reference proteome</keyword>
<evidence type="ECO:0000313" key="4">
    <source>
        <dbReference type="EMBL" id="KAH7324863.1"/>
    </source>
</evidence>
<feature type="domain" description="AB hydrolase-1" evidence="3">
    <location>
        <begin position="31"/>
        <end position="313"/>
    </location>
</feature>
<dbReference type="SUPFAM" id="SSF53474">
    <property type="entry name" value="alpha/beta-Hydrolases"/>
    <property type="match status" value="1"/>
</dbReference>
<evidence type="ECO:0000256" key="2">
    <source>
        <dbReference type="ARBA" id="ARBA00038334"/>
    </source>
</evidence>
<dbReference type="PANTHER" id="PTHR43329">
    <property type="entry name" value="EPOXIDE HYDROLASE"/>
    <property type="match status" value="1"/>
</dbReference>
<dbReference type="Gene3D" id="3.40.50.1820">
    <property type="entry name" value="alpha/beta hydrolase"/>
    <property type="match status" value="1"/>
</dbReference>
<dbReference type="OrthoDB" id="284184at2759"/>